<proteinExistence type="inferred from homology"/>
<dbReference type="RefSeq" id="WP_006272526.1">
    <property type="nucleotide sequence ID" value="NZ_GL883077.1"/>
</dbReference>
<dbReference type="eggNOG" id="COG3970">
    <property type="taxonomic scope" value="Bacteria"/>
</dbReference>
<sequence>MPDTLNPAFLPEDWKNATLVGRLDTPDGPTPILIKGGEVFDMCAVAPTVSQLFKVWPQTGAPEGGLSLGKLEDFTFAKSWAGERKGNQLLSPIDLQVVKAAGVTFAVSAVERVIEERARGDSDKAQGIRDALAERVGSDIRSVKPGSEESAKLKAALITDGLWSQYLEVAIGPDAEVFTKSAVLSSVGWGDEVGVRSDSTWNNPEPEVVMVVDPNGRAIGATLGNDVNLRCFEGRSALLLGKAKDNNASCALGPFIRVFDDGFTIDDVRSAVLDLKIDGPEGYELVGRSTMSEISRDPLDLIAQAMSEHHYPDGFVLMLGTLFAPTQDRDVPGRGFTHKVGDVVKVSSPKLGCLENRVTFSKDARHWTFGIADLMQNLADRGLLKPRNTARPQALAS</sequence>
<comment type="similarity">
    <text evidence="1">Belongs to the FAH family.</text>
</comment>
<dbReference type="HOGENOM" id="CLU_067056_0_0_5"/>
<dbReference type="Gene3D" id="3.90.850.10">
    <property type="entry name" value="Fumarylacetoacetase-like, C-terminal domain"/>
    <property type="match status" value="1"/>
</dbReference>
<dbReference type="EMBL" id="GL883077">
    <property type="protein sequence ID" value="EGF93330.1"/>
    <property type="molecule type" value="Genomic_DNA"/>
</dbReference>
<dbReference type="PANTHER" id="PTHR42796:SF7">
    <property type="entry name" value="2-DEHYDRO-3-DEOXY-D-ARABINONATE DEHYDRATASE"/>
    <property type="match status" value="1"/>
</dbReference>
<evidence type="ECO:0000313" key="4">
    <source>
        <dbReference type="EMBL" id="EGF93330.1"/>
    </source>
</evidence>
<dbReference type="AlphaFoldDB" id="F4QKM8"/>
<dbReference type="InterPro" id="IPR036663">
    <property type="entry name" value="Fumarylacetoacetase_C_sf"/>
</dbReference>
<keyword evidence="4" id="KW-0378">Hydrolase</keyword>
<evidence type="ECO:0000256" key="2">
    <source>
        <dbReference type="ARBA" id="ARBA00022723"/>
    </source>
</evidence>
<name>F4QKM8_9CAUL</name>
<dbReference type="Proteomes" id="UP000006512">
    <property type="component" value="Unassembled WGS sequence"/>
</dbReference>
<dbReference type="GO" id="GO:0044281">
    <property type="term" value="P:small molecule metabolic process"/>
    <property type="evidence" value="ECO:0007669"/>
    <property type="project" value="UniProtKB-ARBA"/>
</dbReference>
<protein>
    <submittedName>
        <fullName evidence="4">Fumarylacetoacetate FAA hydrolase family protein</fullName>
    </submittedName>
</protein>
<dbReference type="InterPro" id="IPR011234">
    <property type="entry name" value="Fumarylacetoacetase-like_C"/>
</dbReference>
<dbReference type="GO" id="GO:0016787">
    <property type="term" value="F:hydrolase activity"/>
    <property type="evidence" value="ECO:0007669"/>
    <property type="project" value="UniProtKB-KW"/>
</dbReference>
<keyword evidence="5" id="KW-1185">Reference proteome</keyword>
<dbReference type="InterPro" id="IPR051121">
    <property type="entry name" value="FAH"/>
</dbReference>
<dbReference type="PANTHER" id="PTHR42796">
    <property type="entry name" value="FUMARYLACETOACETATE HYDROLASE DOMAIN-CONTAINING PROTEIN 2A-RELATED"/>
    <property type="match status" value="1"/>
</dbReference>
<dbReference type="OrthoDB" id="9779415at2"/>
<evidence type="ECO:0000256" key="1">
    <source>
        <dbReference type="ARBA" id="ARBA00010211"/>
    </source>
</evidence>
<feature type="domain" description="Fumarylacetoacetase-like C-terminal" evidence="3">
    <location>
        <begin position="219"/>
        <end position="358"/>
    </location>
</feature>
<evidence type="ECO:0000259" key="3">
    <source>
        <dbReference type="Pfam" id="PF01557"/>
    </source>
</evidence>
<accession>F4QKM8</accession>
<gene>
    <name evidence="4" type="ORF">ABI_17700</name>
</gene>
<keyword evidence="2" id="KW-0479">Metal-binding</keyword>
<dbReference type="STRING" id="715226.ABI_17700"/>
<dbReference type="GO" id="GO:0046872">
    <property type="term" value="F:metal ion binding"/>
    <property type="evidence" value="ECO:0007669"/>
    <property type="project" value="UniProtKB-KW"/>
</dbReference>
<dbReference type="SUPFAM" id="SSF56529">
    <property type="entry name" value="FAH"/>
    <property type="match status" value="1"/>
</dbReference>
<reference evidence="5" key="1">
    <citation type="submission" date="2011-03" db="EMBL/GenBank/DDBJ databases">
        <title>Draft genome sequence of Brevundimonas diminuta.</title>
        <authorList>
            <person name="Brown P.J.B."/>
            <person name="Buechlein A."/>
            <person name="Hemmerich C."/>
            <person name="Brun Y.V."/>
        </authorList>
    </citation>
    <scope>NUCLEOTIDE SEQUENCE [LARGE SCALE GENOMIC DNA]</scope>
    <source>
        <strain evidence="5">C19</strain>
    </source>
</reference>
<evidence type="ECO:0000313" key="5">
    <source>
        <dbReference type="Proteomes" id="UP000006512"/>
    </source>
</evidence>
<organism evidence="4 5">
    <name type="scientific">Asticcacaulis biprosthecium C19</name>
    <dbReference type="NCBI Taxonomy" id="715226"/>
    <lineage>
        <taxon>Bacteria</taxon>
        <taxon>Pseudomonadati</taxon>
        <taxon>Pseudomonadota</taxon>
        <taxon>Alphaproteobacteria</taxon>
        <taxon>Caulobacterales</taxon>
        <taxon>Caulobacteraceae</taxon>
        <taxon>Asticcacaulis</taxon>
    </lineage>
</organism>
<dbReference type="Pfam" id="PF01557">
    <property type="entry name" value="FAA_hydrolase"/>
    <property type="match status" value="1"/>
</dbReference>